<dbReference type="AlphaFoldDB" id="A0ABD7X8Y4"/>
<accession>A0ABD7X8Y4</accession>
<evidence type="ECO:0000313" key="2">
    <source>
        <dbReference type="Proteomes" id="UP001214131"/>
    </source>
</evidence>
<sequence length="102" mass="11841">MNFSYDSTELIADAQETMQFYGSRFEVYAIYSLQSVDGQEYQYISGFVYAKEPICDEADTEDEYEQLISEWQGGLDLLKDTKNELMAIDRLIHLLNEQNSTI</sequence>
<geneLocation type="plasmid" evidence="1 2">
    <name>unnamed3</name>
</geneLocation>
<protein>
    <submittedName>
        <fullName evidence="1">Uncharacterized protein</fullName>
    </submittedName>
</protein>
<keyword evidence="1" id="KW-0614">Plasmid</keyword>
<organism evidence="1 2">
    <name type="scientific">Pediococcus pentosaceus</name>
    <dbReference type="NCBI Taxonomy" id="1255"/>
    <lineage>
        <taxon>Bacteria</taxon>
        <taxon>Bacillati</taxon>
        <taxon>Bacillota</taxon>
        <taxon>Bacilli</taxon>
        <taxon>Lactobacillales</taxon>
        <taxon>Lactobacillaceae</taxon>
        <taxon>Pediococcus</taxon>
    </lineage>
</organism>
<dbReference type="RefSeq" id="WP_275000719.1">
    <property type="nucleotide sequence ID" value="NZ_CP118742.1"/>
</dbReference>
<dbReference type="Proteomes" id="UP001214131">
    <property type="component" value="Plasmid unnamed3"/>
</dbReference>
<gene>
    <name evidence="1" type="ORF">PWB86_09690</name>
</gene>
<proteinExistence type="predicted"/>
<evidence type="ECO:0000313" key="1">
    <source>
        <dbReference type="EMBL" id="WEA58271.1"/>
    </source>
</evidence>
<reference evidence="1 2" key="1">
    <citation type="submission" date="2023-02" db="EMBL/GenBank/DDBJ databases">
        <title>Comparative genomics and fermentation flavor characterization of five lactic acid bacteria reveal flavor biosynthesis metabolic pathways in fermented muskmelon puree.</title>
        <authorList>
            <person name="Yuan L."/>
            <person name="Li M."/>
            <person name="Xu X."/>
            <person name="Lao F."/>
            <person name="Wu J."/>
        </authorList>
    </citation>
    <scope>NUCLEOTIDE SEQUENCE [LARGE SCALE GENOMIC DNA]</scope>
    <source>
        <strain evidence="1 2">Ca-4</strain>
        <plasmid evidence="1 2">unnamed3</plasmid>
    </source>
</reference>
<dbReference type="EMBL" id="CP118742">
    <property type="protein sequence ID" value="WEA58271.1"/>
    <property type="molecule type" value="Genomic_DNA"/>
</dbReference>
<name>A0ABD7X8Y4_PEDPE</name>